<evidence type="ECO:0000256" key="1">
    <source>
        <dbReference type="ARBA" id="ARBA00000553"/>
    </source>
</evidence>
<dbReference type="Proteomes" id="UP000238348">
    <property type="component" value="Chromosome"/>
</dbReference>
<organism evidence="11 12">
    <name type="scientific">Sorangium cellulosum</name>
    <name type="common">Polyangium cellulosum</name>
    <dbReference type="NCBI Taxonomy" id="56"/>
    <lineage>
        <taxon>Bacteria</taxon>
        <taxon>Pseudomonadati</taxon>
        <taxon>Myxococcota</taxon>
        <taxon>Polyangia</taxon>
        <taxon>Polyangiales</taxon>
        <taxon>Polyangiaceae</taxon>
        <taxon>Sorangium</taxon>
    </lineage>
</organism>
<comment type="catalytic activity">
    <reaction evidence="9">
        <text>S-methyl-5'-thioadenosine + phosphate = 5-(methylsulfanyl)-alpha-D-ribose 1-phosphate + adenine</text>
        <dbReference type="Rhea" id="RHEA:11852"/>
        <dbReference type="ChEBI" id="CHEBI:16708"/>
        <dbReference type="ChEBI" id="CHEBI:17509"/>
        <dbReference type="ChEBI" id="CHEBI:43474"/>
        <dbReference type="ChEBI" id="CHEBI:58533"/>
        <dbReference type="EC" id="2.4.2.28"/>
    </reaction>
    <physiologicalReaction direction="left-to-right" evidence="9">
        <dbReference type="Rhea" id="RHEA:11853"/>
    </physiologicalReaction>
</comment>
<evidence type="ECO:0000256" key="2">
    <source>
        <dbReference type="ARBA" id="ARBA00007353"/>
    </source>
</evidence>
<accession>A0A2L0EH91</accession>
<dbReference type="Pfam" id="PF02578">
    <property type="entry name" value="Cu-oxidase_4"/>
    <property type="match status" value="1"/>
</dbReference>
<dbReference type="GO" id="GO:0016787">
    <property type="term" value="F:hydrolase activity"/>
    <property type="evidence" value="ECO:0007669"/>
    <property type="project" value="UniProtKB-KW"/>
</dbReference>
<comment type="catalytic activity">
    <reaction evidence="1">
        <text>inosine + phosphate = alpha-D-ribose 1-phosphate + hypoxanthine</text>
        <dbReference type="Rhea" id="RHEA:27646"/>
        <dbReference type="ChEBI" id="CHEBI:17368"/>
        <dbReference type="ChEBI" id="CHEBI:17596"/>
        <dbReference type="ChEBI" id="CHEBI:43474"/>
        <dbReference type="ChEBI" id="CHEBI:57720"/>
        <dbReference type="EC" id="2.4.2.1"/>
    </reaction>
    <physiologicalReaction direction="left-to-right" evidence="1">
        <dbReference type="Rhea" id="RHEA:27647"/>
    </physiologicalReaction>
</comment>
<evidence type="ECO:0000313" key="12">
    <source>
        <dbReference type="Proteomes" id="UP000238348"/>
    </source>
</evidence>
<dbReference type="EMBL" id="CP012673">
    <property type="protein sequence ID" value="AUX38660.1"/>
    <property type="molecule type" value="Genomic_DNA"/>
</dbReference>
<dbReference type="GO" id="GO:0005507">
    <property type="term" value="F:copper ion binding"/>
    <property type="evidence" value="ECO:0007669"/>
    <property type="project" value="TreeGrafter"/>
</dbReference>
<evidence type="ECO:0000256" key="6">
    <source>
        <dbReference type="ARBA" id="ARBA00022833"/>
    </source>
</evidence>
<dbReference type="InterPro" id="IPR003730">
    <property type="entry name" value="Cu_polyphenol_OxRdtase"/>
</dbReference>
<keyword evidence="6" id="KW-0862">Zinc</keyword>
<gene>
    <name evidence="11" type="ORF">SOCE26_000380</name>
</gene>
<dbReference type="InterPro" id="IPR038371">
    <property type="entry name" value="Cu_polyphenol_OxRdtase_sf"/>
</dbReference>
<evidence type="ECO:0000256" key="10">
    <source>
        <dbReference type="RuleBase" id="RU361274"/>
    </source>
</evidence>
<reference evidence="11 12" key="1">
    <citation type="submission" date="2015-09" db="EMBL/GenBank/DDBJ databases">
        <title>Sorangium comparison.</title>
        <authorList>
            <person name="Zaburannyi N."/>
            <person name="Bunk B."/>
            <person name="Overmann J."/>
            <person name="Mueller R."/>
        </authorList>
    </citation>
    <scope>NUCLEOTIDE SEQUENCE [LARGE SCALE GENOMIC DNA]</scope>
    <source>
        <strain evidence="11 12">So ce26</strain>
    </source>
</reference>
<dbReference type="RefSeq" id="WP_104976753.1">
    <property type="nucleotide sequence ID" value="NZ_CP012673.1"/>
</dbReference>
<evidence type="ECO:0000256" key="3">
    <source>
        <dbReference type="ARBA" id="ARBA00022679"/>
    </source>
</evidence>
<evidence type="ECO:0000256" key="8">
    <source>
        <dbReference type="ARBA" id="ARBA00048968"/>
    </source>
</evidence>
<name>A0A2L0EH91_SORCE</name>
<comment type="catalytic activity">
    <reaction evidence="7">
        <text>adenosine + H2O + H(+) = inosine + NH4(+)</text>
        <dbReference type="Rhea" id="RHEA:24408"/>
        <dbReference type="ChEBI" id="CHEBI:15377"/>
        <dbReference type="ChEBI" id="CHEBI:15378"/>
        <dbReference type="ChEBI" id="CHEBI:16335"/>
        <dbReference type="ChEBI" id="CHEBI:17596"/>
        <dbReference type="ChEBI" id="CHEBI:28938"/>
        <dbReference type="EC" id="3.5.4.4"/>
    </reaction>
    <physiologicalReaction direction="left-to-right" evidence="7">
        <dbReference type="Rhea" id="RHEA:24409"/>
    </physiologicalReaction>
</comment>
<dbReference type="CDD" id="cd16833">
    <property type="entry name" value="YfiH"/>
    <property type="match status" value="1"/>
</dbReference>
<evidence type="ECO:0000313" key="11">
    <source>
        <dbReference type="EMBL" id="AUX38660.1"/>
    </source>
</evidence>
<evidence type="ECO:0000256" key="5">
    <source>
        <dbReference type="ARBA" id="ARBA00022801"/>
    </source>
</evidence>
<dbReference type="PANTHER" id="PTHR30616:SF2">
    <property type="entry name" value="PURINE NUCLEOSIDE PHOSPHORYLASE LACC1"/>
    <property type="match status" value="1"/>
</dbReference>
<protein>
    <recommendedName>
        <fullName evidence="10">Purine nucleoside phosphorylase</fullName>
    </recommendedName>
</protein>
<dbReference type="OrthoDB" id="4279at2"/>
<keyword evidence="5" id="KW-0378">Hydrolase</keyword>
<dbReference type="PANTHER" id="PTHR30616">
    <property type="entry name" value="UNCHARACTERIZED PROTEIN YFIH"/>
    <property type="match status" value="1"/>
</dbReference>
<dbReference type="GO" id="GO:0017061">
    <property type="term" value="F:S-methyl-5-thioadenosine phosphorylase activity"/>
    <property type="evidence" value="ECO:0007669"/>
    <property type="project" value="UniProtKB-EC"/>
</dbReference>
<sequence length="271" mass="28141">MTAKLHDPGEAAEALESPLLAAAGFSHAFFTRRGGVSAPPWDTLSFAVALGDDPAAVRQNLERAARRLGIPAARLYYLSQVHGVAARVLAGDEDRDDVVREVGDITLSRATGVGCGVRSADCAPILVADRRSGAVAAVHSGWRGTVLRVVVEAVRALRSLAGPGAELVAAIGPHIEACCFEIGEEVAADLAACSSAGGAAIVRGASGPRPRADIRRILRAQLAEAGLGRDAVDDVRGCTTCDPARFFSYRRDGQRSGRLLSAIVAGRTVIS</sequence>
<keyword evidence="4" id="KW-0479">Metal-binding</keyword>
<evidence type="ECO:0000256" key="7">
    <source>
        <dbReference type="ARBA" id="ARBA00047989"/>
    </source>
</evidence>
<dbReference type="SUPFAM" id="SSF64438">
    <property type="entry name" value="CNF1/YfiH-like putative cysteine hydrolases"/>
    <property type="match status" value="1"/>
</dbReference>
<proteinExistence type="inferred from homology"/>
<evidence type="ECO:0000256" key="4">
    <source>
        <dbReference type="ARBA" id="ARBA00022723"/>
    </source>
</evidence>
<dbReference type="AlphaFoldDB" id="A0A2L0EH91"/>
<dbReference type="Gene3D" id="3.60.140.10">
    <property type="entry name" value="CNF1/YfiH-like putative cysteine hydrolases"/>
    <property type="match status" value="1"/>
</dbReference>
<evidence type="ECO:0000256" key="9">
    <source>
        <dbReference type="ARBA" id="ARBA00049893"/>
    </source>
</evidence>
<comment type="catalytic activity">
    <reaction evidence="8">
        <text>adenosine + phosphate = alpha-D-ribose 1-phosphate + adenine</text>
        <dbReference type="Rhea" id="RHEA:27642"/>
        <dbReference type="ChEBI" id="CHEBI:16335"/>
        <dbReference type="ChEBI" id="CHEBI:16708"/>
        <dbReference type="ChEBI" id="CHEBI:43474"/>
        <dbReference type="ChEBI" id="CHEBI:57720"/>
        <dbReference type="EC" id="2.4.2.1"/>
    </reaction>
    <physiologicalReaction direction="left-to-right" evidence="8">
        <dbReference type="Rhea" id="RHEA:27643"/>
    </physiologicalReaction>
</comment>
<dbReference type="InterPro" id="IPR011324">
    <property type="entry name" value="Cytotoxic_necrot_fac-like_cat"/>
</dbReference>
<keyword evidence="3" id="KW-0808">Transferase</keyword>
<dbReference type="NCBIfam" id="TIGR00726">
    <property type="entry name" value="peptidoglycan editing factor PgeF"/>
    <property type="match status" value="1"/>
</dbReference>
<comment type="similarity">
    <text evidence="2 10">Belongs to the purine nucleoside phosphorylase YfiH/LACC1 family.</text>
</comment>